<keyword evidence="2" id="KW-1185">Reference proteome</keyword>
<name>S0G186_9BACT</name>
<accession>S0G186</accession>
<dbReference type="OrthoDB" id="9938349at2"/>
<evidence type="ECO:0000313" key="1">
    <source>
        <dbReference type="EMBL" id="EMS79184.1"/>
    </source>
</evidence>
<organism evidence="1 2">
    <name type="scientific">Desulfotignum phosphitoxidans DSM 13687</name>
    <dbReference type="NCBI Taxonomy" id="1286635"/>
    <lineage>
        <taxon>Bacteria</taxon>
        <taxon>Pseudomonadati</taxon>
        <taxon>Thermodesulfobacteriota</taxon>
        <taxon>Desulfobacteria</taxon>
        <taxon>Desulfobacterales</taxon>
        <taxon>Desulfobacteraceae</taxon>
        <taxon>Desulfotignum</taxon>
    </lineage>
</organism>
<dbReference type="AlphaFoldDB" id="S0G186"/>
<dbReference type="Proteomes" id="UP000014216">
    <property type="component" value="Unassembled WGS sequence"/>
</dbReference>
<protein>
    <submittedName>
        <fullName evidence="1">Uncharacterized protein</fullName>
    </submittedName>
</protein>
<evidence type="ECO:0000313" key="2">
    <source>
        <dbReference type="Proteomes" id="UP000014216"/>
    </source>
</evidence>
<proteinExistence type="predicted"/>
<sequence>MRLSVHGSRTLEDERVKVLLMNEILEHKITMIVTHAEPGGVCQVARKLAKEMALPLKLHFLNFKYRGGAFERRSKAVLKDCDRAIFIHDGKSKGTTNELRLAEKMNKAKTVHVMEKSEHKTSVGFGIEEPWDWKEDDQDDEGPSLLSEMVDVSEEEFMDLDE</sequence>
<reference evidence="1 2" key="1">
    <citation type="journal article" date="2013" name="Genome Announc.">
        <title>Draft Genome Sequence of Desulfotignum phosphitoxidans DSM 13687 Strain FiPS-3.</title>
        <authorList>
            <person name="Poehlein A."/>
            <person name="Daniel R."/>
            <person name="Simeonova D.D."/>
        </authorList>
    </citation>
    <scope>NUCLEOTIDE SEQUENCE [LARGE SCALE GENOMIC DNA]</scope>
    <source>
        <strain evidence="1 2">DSM 13687</strain>
    </source>
</reference>
<dbReference type="RefSeq" id="WP_006966273.1">
    <property type="nucleotide sequence ID" value="NZ_APJX01000005.1"/>
</dbReference>
<comment type="caution">
    <text evidence="1">The sequence shown here is derived from an EMBL/GenBank/DDBJ whole genome shotgun (WGS) entry which is preliminary data.</text>
</comment>
<gene>
    <name evidence="1" type="ORF">Dpo_5c01070</name>
</gene>
<dbReference type="EMBL" id="APJX01000005">
    <property type="protein sequence ID" value="EMS79184.1"/>
    <property type="molecule type" value="Genomic_DNA"/>
</dbReference>